<accession>A0A200PYV6</accession>
<dbReference type="STRING" id="56857.A0A200PYV6"/>
<protein>
    <submittedName>
        <fullName evidence="12">Ribonuclease III domain</fullName>
    </submittedName>
</protein>
<dbReference type="SUPFAM" id="SSF69065">
    <property type="entry name" value="RNase III domain-like"/>
    <property type="match status" value="1"/>
</dbReference>
<dbReference type="PANTHER" id="PTHR14950:SF54">
    <property type="entry name" value="RNASE II-LIKE 1"/>
    <property type="match status" value="1"/>
</dbReference>
<evidence type="ECO:0000256" key="3">
    <source>
        <dbReference type="ARBA" id="ARBA00022722"/>
    </source>
</evidence>
<comment type="cofactor">
    <cofactor evidence="1">
        <name>Mn(2+)</name>
        <dbReference type="ChEBI" id="CHEBI:29035"/>
    </cofactor>
</comment>
<name>A0A200PYV6_MACCD</name>
<sequence length="291" mass="32984">MALMKEEENHEEMQELMNPLCWFLEETHLIKGEEEQESKLEMSSDSSLQNLEAGLEEILGYKFNDKSLIREALTHPSFYYPVKLGSYERLEFIGDAVLNLLVAKKLFFAYPELCPGPLTRLRAANVDNEKLARVAIKHGLHQFLRHKASPHLEEQVQEFKEAIVEYPVHSNGLIDTPKFLADIVESTIGAIYVDSNCSVDTVWKVFKELLKPIISLQTMGIHPVTELLELCQKKGQVVRFVKDSWKENACIDVYVDDILVGSANYGLKKEIAQNRAAKAALAHLKGNLSKT</sequence>
<dbReference type="InterPro" id="IPR014720">
    <property type="entry name" value="dsRBD_dom"/>
</dbReference>
<dbReference type="GO" id="GO:0005634">
    <property type="term" value="C:nucleus"/>
    <property type="evidence" value="ECO:0007669"/>
    <property type="project" value="TreeGrafter"/>
</dbReference>
<keyword evidence="6" id="KW-0378">Hydrolase</keyword>
<dbReference type="Pfam" id="PF00636">
    <property type="entry name" value="Ribonuclease_3"/>
    <property type="match status" value="1"/>
</dbReference>
<keyword evidence="8 9" id="KW-0694">RNA-binding</keyword>
<keyword evidence="3" id="KW-0540">Nuclease</keyword>
<keyword evidence="4" id="KW-0479">Metal-binding</keyword>
<evidence type="ECO:0000259" key="11">
    <source>
        <dbReference type="PROSITE" id="PS50142"/>
    </source>
</evidence>
<dbReference type="PANTHER" id="PTHR14950">
    <property type="entry name" value="DICER-RELATED"/>
    <property type="match status" value="1"/>
</dbReference>
<dbReference type="GO" id="GO:0005737">
    <property type="term" value="C:cytoplasm"/>
    <property type="evidence" value="ECO:0007669"/>
    <property type="project" value="TreeGrafter"/>
</dbReference>
<evidence type="ECO:0000256" key="2">
    <source>
        <dbReference type="ARBA" id="ARBA00001946"/>
    </source>
</evidence>
<dbReference type="GO" id="GO:0004525">
    <property type="term" value="F:ribonuclease III activity"/>
    <property type="evidence" value="ECO:0007669"/>
    <property type="project" value="InterPro"/>
</dbReference>
<dbReference type="Gene3D" id="1.10.1520.10">
    <property type="entry name" value="Ribonuclease III domain"/>
    <property type="match status" value="1"/>
</dbReference>
<dbReference type="SUPFAM" id="SSF54768">
    <property type="entry name" value="dsRNA-binding domain-like"/>
    <property type="match status" value="1"/>
</dbReference>
<dbReference type="Pfam" id="PF00035">
    <property type="entry name" value="dsrm"/>
    <property type="match status" value="1"/>
</dbReference>
<dbReference type="GO" id="GO:0030422">
    <property type="term" value="P:siRNA processing"/>
    <property type="evidence" value="ECO:0007669"/>
    <property type="project" value="TreeGrafter"/>
</dbReference>
<dbReference type="FunCoup" id="A0A200PYV6">
    <property type="interactions" value="3"/>
</dbReference>
<dbReference type="InParanoid" id="A0A200PYV6"/>
<dbReference type="PROSITE" id="PS50137">
    <property type="entry name" value="DS_RBD"/>
    <property type="match status" value="1"/>
</dbReference>
<proteinExistence type="inferred from homology"/>
<dbReference type="GO" id="GO:0046872">
    <property type="term" value="F:metal ion binding"/>
    <property type="evidence" value="ECO:0007669"/>
    <property type="project" value="UniProtKB-KW"/>
</dbReference>
<organism evidence="12 13">
    <name type="scientific">Macleaya cordata</name>
    <name type="common">Five-seeded plume-poppy</name>
    <name type="synonym">Bocconia cordata</name>
    <dbReference type="NCBI Taxonomy" id="56857"/>
    <lineage>
        <taxon>Eukaryota</taxon>
        <taxon>Viridiplantae</taxon>
        <taxon>Streptophyta</taxon>
        <taxon>Embryophyta</taxon>
        <taxon>Tracheophyta</taxon>
        <taxon>Spermatophyta</taxon>
        <taxon>Magnoliopsida</taxon>
        <taxon>Ranunculales</taxon>
        <taxon>Papaveraceae</taxon>
        <taxon>Papaveroideae</taxon>
        <taxon>Macleaya</taxon>
    </lineage>
</organism>
<comment type="caution">
    <text evidence="12">The sequence shown here is derived from an EMBL/GenBank/DDBJ whole genome shotgun (WGS) entry which is preliminary data.</text>
</comment>
<evidence type="ECO:0000259" key="10">
    <source>
        <dbReference type="PROSITE" id="PS50137"/>
    </source>
</evidence>
<gene>
    <name evidence="12" type="ORF">BVC80_205g60</name>
</gene>
<evidence type="ECO:0000256" key="5">
    <source>
        <dbReference type="ARBA" id="ARBA00022759"/>
    </source>
</evidence>
<dbReference type="OrthoDB" id="416741at2759"/>
<keyword evidence="7" id="KW-0460">Magnesium</keyword>
<dbReference type="CDD" id="cd00593">
    <property type="entry name" value="RIBOc"/>
    <property type="match status" value="1"/>
</dbReference>
<dbReference type="SMART" id="SM00358">
    <property type="entry name" value="DSRM"/>
    <property type="match status" value="1"/>
</dbReference>
<evidence type="ECO:0000256" key="1">
    <source>
        <dbReference type="ARBA" id="ARBA00001936"/>
    </source>
</evidence>
<dbReference type="GO" id="GO:0006364">
    <property type="term" value="P:rRNA processing"/>
    <property type="evidence" value="ECO:0007669"/>
    <property type="project" value="InterPro"/>
</dbReference>
<dbReference type="EMBL" id="MVGT01003688">
    <property type="protein sequence ID" value="OVA03423.1"/>
    <property type="molecule type" value="Genomic_DNA"/>
</dbReference>
<dbReference type="Proteomes" id="UP000195402">
    <property type="component" value="Unassembled WGS sequence"/>
</dbReference>
<dbReference type="SMART" id="SM00535">
    <property type="entry name" value="RIBOc"/>
    <property type="match status" value="1"/>
</dbReference>
<feature type="domain" description="DRBM" evidence="10">
    <location>
        <begin position="222"/>
        <end position="286"/>
    </location>
</feature>
<keyword evidence="13" id="KW-1185">Reference proteome</keyword>
<feature type="domain" description="RNase III" evidence="11">
    <location>
        <begin position="52"/>
        <end position="196"/>
    </location>
</feature>
<evidence type="ECO:0000256" key="9">
    <source>
        <dbReference type="PROSITE-ProRule" id="PRU00266"/>
    </source>
</evidence>
<evidence type="ECO:0000256" key="7">
    <source>
        <dbReference type="ARBA" id="ARBA00022842"/>
    </source>
</evidence>
<evidence type="ECO:0000313" key="13">
    <source>
        <dbReference type="Proteomes" id="UP000195402"/>
    </source>
</evidence>
<dbReference type="OMA" id="NAYCEIV"/>
<dbReference type="PROSITE" id="PS50142">
    <property type="entry name" value="RNASE_3_2"/>
    <property type="match status" value="1"/>
</dbReference>
<keyword evidence="5" id="KW-0255">Endonuclease</keyword>
<comment type="cofactor">
    <cofactor evidence="2">
        <name>Mg(2+)</name>
        <dbReference type="ChEBI" id="CHEBI:18420"/>
    </cofactor>
</comment>
<dbReference type="HAMAP" id="MF_00104">
    <property type="entry name" value="RNase_III"/>
    <property type="match status" value="1"/>
</dbReference>
<dbReference type="InterPro" id="IPR011907">
    <property type="entry name" value="RNase_III"/>
</dbReference>
<dbReference type="Gene3D" id="3.30.160.20">
    <property type="match status" value="1"/>
</dbReference>
<evidence type="ECO:0000256" key="6">
    <source>
        <dbReference type="ARBA" id="ARBA00022801"/>
    </source>
</evidence>
<evidence type="ECO:0000256" key="4">
    <source>
        <dbReference type="ARBA" id="ARBA00022723"/>
    </source>
</evidence>
<dbReference type="InterPro" id="IPR036389">
    <property type="entry name" value="RNase_III_sf"/>
</dbReference>
<evidence type="ECO:0000256" key="8">
    <source>
        <dbReference type="ARBA" id="ARBA00022884"/>
    </source>
</evidence>
<dbReference type="InterPro" id="IPR000999">
    <property type="entry name" value="RNase_III_dom"/>
</dbReference>
<reference evidence="12 13" key="1">
    <citation type="journal article" date="2017" name="Mol. Plant">
        <title>The Genome of Medicinal Plant Macleaya cordata Provides New Insights into Benzylisoquinoline Alkaloids Metabolism.</title>
        <authorList>
            <person name="Liu X."/>
            <person name="Liu Y."/>
            <person name="Huang P."/>
            <person name="Ma Y."/>
            <person name="Qing Z."/>
            <person name="Tang Q."/>
            <person name="Cao H."/>
            <person name="Cheng P."/>
            <person name="Zheng Y."/>
            <person name="Yuan Z."/>
            <person name="Zhou Y."/>
            <person name="Liu J."/>
            <person name="Tang Z."/>
            <person name="Zhuo Y."/>
            <person name="Zhang Y."/>
            <person name="Yu L."/>
            <person name="Huang J."/>
            <person name="Yang P."/>
            <person name="Peng Q."/>
            <person name="Zhang J."/>
            <person name="Jiang W."/>
            <person name="Zhang Z."/>
            <person name="Lin K."/>
            <person name="Ro D.K."/>
            <person name="Chen X."/>
            <person name="Xiong X."/>
            <person name="Shang Y."/>
            <person name="Huang S."/>
            <person name="Zeng J."/>
        </authorList>
    </citation>
    <scope>NUCLEOTIDE SEQUENCE [LARGE SCALE GENOMIC DNA]</scope>
    <source>
        <strain evidence="13">cv. BLH2017</strain>
        <tissue evidence="12">Root</tissue>
    </source>
</reference>
<evidence type="ECO:0000313" key="12">
    <source>
        <dbReference type="EMBL" id="OVA03423.1"/>
    </source>
</evidence>
<dbReference type="GO" id="GO:0003723">
    <property type="term" value="F:RNA binding"/>
    <property type="evidence" value="ECO:0007669"/>
    <property type="project" value="UniProtKB-UniRule"/>
</dbReference>
<dbReference type="AlphaFoldDB" id="A0A200PYV6"/>
<dbReference type="FunFam" id="1.10.1520.10:FF:000004">
    <property type="entry name" value="Endoribonuclease dicer-like 1"/>
    <property type="match status" value="1"/>
</dbReference>